<dbReference type="Proteomes" id="UP000041254">
    <property type="component" value="Unassembled WGS sequence"/>
</dbReference>
<organism evidence="1 2">
    <name type="scientific">Vitrella brassicaformis (strain CCMP3155)</name>
    <dbReference type="NCBI Taxonomy" id="1169540"/>
    <lineage>
        <taxon>Eukaryota</taxon>
        <taxon>Sar</taxon>
        <taxon>Alveolata</taxon>
        <taxon>Colpodellida</taxon>
        <taxon>Vitrellaceae</taxon>
        <taxon>Vitrella</taxon>
    </lineage>
</organism>
<evidence type="ECO:0008006" key="3">
    <source>
        <dbReference type="Google" id="ProtNLM"/>
    </source>
</evidence>
<sequence length="162" mass="17666">MLAAAGYTHKDLSWHNLLVRNAHTAELAAIDFETSRTMNGKKAKRLCSPTPPRRALPVVEEADKIAAHAHLQLKPLMDECVGKRMHSKAAIRAWYQKVIDTIVPEAGEERGDGNGGGEPSALVIKHARDFFRTCVLMASGEGAPKQLKEAATGFVRSVAKRT</sequence>
<proteinExistence type="predicted"/>
<reference evidence="1 2" key="1">
    <citation type="submission" date="2014-11" db="EMBL/GenBank/DDBJ databases">
        <authorList>
            <person name="Zhu J."/>
            <person name="Qi W."/>
            <person name="Song R."/>
        </authorList>
    </citation>
    <scope>NUCLEOTIDE SEQUENCE [LARGE SCALE GENOMIC DNA]</scope>
</reference>
<evidence type="ECO:0000313" key="1">
    <source>
        <dbReference type="EMBL" id="CEL98260.1"/>
    </source>
</evidence>
<dbReference type="EMBL" id="CDMY01000266">
    <property type="protein sequence ID" value="CEL98260.1"/>
    <property type="molecule type" value="Genomic_DNA"/>
</dbReference>
<dbReference type="VEuPathDB" id="CryptoDB:Vbra_5197"/>
<dbReference type="InParanoid" id="A0A0G4EMQ0"/>
<keyword evidence="2" id="KW-1185">Reference proteome</keyword>
<evidence type="ECO:0000313" key="2">
    <source>
        <dbReference type="Proteomes" id="UP000041254"/>
    </source>
</evidence>
<name>A0A0G4EMQ0_VITBC</name>
<accession>A0A0G4EMQ0</accession>
<protein>
    <recommendedName>
        <fullName evidence="3">Protein kinase domain-containing protein</fullName>
    </recommendedName>
</protein>
<dbReference type="AlphaFoldDB" id="A0A0G4EMQ0"/>
<gene>
    <name evidence="1" type="ORF">Vbra_5197</name>
</gene>